<evidence type="ECO:0000313" key="1">
    <source>
        <dbReference type="EMBL" id="PFH32103.1"/>
    </source>
</evidence>
<organism evidence="1 2">
    <name type="scientific">Besnoitia besnoiti</name>
    <name type="common">Apicomplexan protozoan</name>
    <dbReference type="NCBI Taxonomy" id="94643"/>
    <lineage>
        <taxon>Eukaryota</taxon>
        <taxon>Sar</taxon>
        <taxon>Alveolata</taxon>
        <taxon>Apicomplexa</taxon>
        <taxon>Conoidasida</taxon>
        <taxon>Coccidia</taxon>
        <taxon>Eucoccidiorida</taxon>
        <taxon>Eimeriorina</taxon>
        <taxon>Sarcocystidae</taxon>
        <taxon>Besnoitia</taxon>
    </lineage>
</organism>
<evidence type="ECO:0000313" key="2">
    <source>
        <dbReference type="Proteomes" id="UP000224006"/>
    </source>
</evidence>
<dbReference type="RefSeq" id="XP_029216112.1">
    <property type="nucleotide sequence ID" value="XM_029360753.1"/>
</dbReference>
<protein>
    <submittedName>
        <fullName evidence="1">Uncharacterized protein</fullName>
    </submittedName>
</protein>
<dbReference type="KEGG" id="bbes:BESB_020440"/>
<dbReference type="OrthoDB" id="330188at2759"/>
<keyword evidence="2" id="KW-1185">Reference proteome</keyword>
<dbReference type="Proteomes" id="UP000224006">
    <property type="component" value="Chromosome XI"/>
</dbReference>
<accession>A0A2A9M8T5</accession>
<gene>
    <name evidence="1" type="ORF">BESB_020440</name>
</gene>
<dbReference type="VEuPathDB" id="ToxoDB:BESB_020440"/>
<comment type="caution">
    <text evidence="1">The sequence shown here is derived from an EMBL/GenBank/DDBJ whole genome shotgun (WGS) entry which is preliminary data.</text>
</comment>
<sequence length="157" mass="17971">MEPLRNLDKFIEKCDTSEMRAFLQHVQERQDISAGQNTCARKRQKTAAEETCNRGNAKAETTTRSVKGCELEQRAANTVAAFHTKREELARLHAKQLESFRRSALRRLDQARAASYCAVSESCAWDERMDEVFCRLMLLRQTLHKRDPADEDPGKGV</sequence>
<dbReference type="GeneID" id="40307105"/>
<name>A0A2A9M8T5_BESBE</name>
<proteinExistence type="predicted"/>
<reference evidence="1 2" key="1">
    <citation type="submission" date="2017-09" db="EMBL/GenBank/DDBJ databases">
        <title>Genome sequencing of Besnoitia besnoiti strain Bb-Ger1.</title>
        <authorList>
            <person name="Schares G."/>
            <person name="Venepally P."/>
            <person name="Lorenzi H.A."/>
        </authorList>
    </citation>
    <scope>NUCLEOTIDE SEQUENCE [LARGE SCALE GENOMIC DNA]</scope>
    <source>
        <strain evidence="1 2">Bb-Ger1</strain>
    </source>
</reference>
<dbReference type="EMBL" id="NWUJ01000012">
    <property type="protein sequence ID" value="PFH32103.1"/>
    <property type="molecule type" value="Genomic_DNA"/>
</dbReference>
<dbReference type="AlphaFoldDB" id="A0A2A9M8T5"/>